<keyword evidence="1" id="KW-0472">Membrane</keyword>
<proteinExistence type="predicted"/>
<gene>
    <name evidence="2" type="ORF">EDF87_101271</name>
</gene>
<reference evidence="2 3" key="1">
    <citation type="submission" date="2019-03" db="EMBL/GenBank/DDBJ databases">
        <title>Genomic analyses of the natural microbiome of Caenorhabditis elegans.</title>
        <authorList>
            <person name="Samuel B."/>
        </authorList>
    </citation>
    <scope>NUCLEOTIDE SEQUENCE [LARGE SCALE GENOMIC DNA]</scope>
    <source>
        <strain evidence="2 3">BIGb0525</strain>
    </source>
</reference>
<organism evidence="2 3">
    <name type="scientific">Pseudomonas helmanticensis</name>
    <dbReference type="NCBI Taxonomy" id="1471381"/>
    <lineage>
        <taxon>Bacteria</taxon>
        <taxon>Pseudomonadati</taxon>
        <taxon>Pseudomonadota</taxon>
        <taxon>Gammaproteobacteria</taxon>
        <taxon>Pseudomonadales</taxon>
        <taxon>Pseudomonadaceae</taxon>
        <taxon>Pseudomonas</taxon>
    </lineage>
</organism>
<evidence type="ECO:0000256" key="1">
    <source>
        <dbReference type="SAM" id="Phobius"/>
    </source>
</evidence>
<sequence length="60" mass="7011">MSTEESRARIDRLYQEEFEFREAMKPFRKAERRETVLLFSLGMLMGAVGIAFVIVLARTI</sequence>
<feature type="transmembrane region" description="Helical" evidence="1">
    <location>
        <begin position="35"/>
        <end position="57"/>
    </location>
</feature>
<evidence type="ECO:0000313" key="2">
    <source>
        <dbReference type="EMBL" id="TDV53198.1"/>
    </source>
</evidence>
<keyword evidence="1" id="KW-1133">Transmembrane helix</keyword>
<accession>A0A4R7VUF5</accession>
<keyword evidence="1" id="KW-0812">Transmembrane</keyword>
<name>A0A4R7VUF5_9PSED</name>
<dbReference type="AlphaFoldDB" id="A0A4R7VUF5"/>
<dbReference type="EMBL" id="SOCQ01000001">
    <property type="protein sequence ID" value="TDV53198.1"/>
    <property type="molecule type" value="Genomic_DNA"/>
</dbReference>
<dbReference type="Proteomes" id="UP000295804">
    <property type="component" value="Unassembled WGS sequence"/>
</dbReference>
<protein>
    <submittedName>
        <fullName evidence="2">Uncharacterized protein</fullName>
    </submittedName>
</protein>
<comment type="caution">
    <text evidence="2">The sequence shown here is derived from an EMBL/GenBank/DDBJ whole genome shotgun (WGS) entry which is preliminary data.</text>
</comment>
<evidence type="ECO:0000313" key="3">
    <source>
        <dbReference type="Proteomes" id="UP000295804"/>
    </source>
</evidence>